<proteinExistence type="inferred from homology"/>
<dbReference type="OrthoDB" id="9778803at2"/>
<dbReference type="InterPro" id="IPR027417">
    <property type="entry name" value="P-loop_NTPase"/>
</dbReference>
<dbReference type="STRING" id="573058.SAMN00017477_0559"/>
<feature type="domain" description="HPr(Ser) kinase/phosphorylase N-terminal" evidence="15">
    <location>
        <begin position="5"/>
        <end position="128"/>
    </location>
</feature>
<keyword evidence="4 14" id="KW-0723">Serine/threonine-protein kinase</keyword>
<dbReference type="SUPFAM" id="SSF53795">
    <property type="entry name" value="PEP carboxykinase-like"/>
    <property type="match status" value="1"/>
</dbReference>
<dbReference type="FunFam" id="3.40.50.300:FF:000174">
    <property type="entry name" value="HPr kinase/phosphorylase"/>
    <property type="match status" value="1"/>
</dbReference>
<dbReference type="GO" id="GO:0004712">
    <property type="term" value="F:protein serine/threonine/tyrosine kinase activity"/>
    <property type="evidence" value="ECO:0007669"/>
    <property type="project" value="UniProtKB-UniRule"/>
</dbReference>
<dbReference type="CDD" id="cd01918">
    <property type="entry name" value="HprK_C"/>
    <property type="match status" value="1"/>
</dbReference>
<dbReference type="Pfam" id="PF07475">
    <property type="entry name" value="Hpr_kinase_C"/>
    <property type="match status" value="1"/>
</dbReference>
<dbReference type="AlphaFoldDB" id="A0A1W1UQL5"/>
<protein>
    <recommendedName>
        <fullName evidence="14">HPr kinase/phosphorylase</fullName>
        <shortName evidence="14">HPrK/P</shortName>
        <ecNumber evidence="14">2.7.11.-</ecNumber>
        <ecNumber evidence="14">2.7.4.-</ecNumber>
    </recommendedName>
    <alternativeName>
        <fullName evidence="14">HPr(Ser) kinase/phosphorylase</fullName>
    </alternativeName>
</protein>
<dbReference type="NCBIfam" id="TIGR00679">
    <property type="entry name" value="hpr-ser"/>
    <property type="match status" value="1"/>
</dbReference>
<comment type="similarity">
    <text evidence="3 14">Belongs to the HPrK/P family.</text>
</comment>
<comment type="subunit">
    <text evidence="14">Homohexamer.</text>
</comment>
<accession>A0A1W1UQL5</accession>
<feature type="binding site" evidence="14">
    <location>
        <begin position="154"/>
        <end position="161"/>
    </location>
    <ligand>
        <name>ATP</name>
        <dbReference type="ChEBI" id="CHEBI:30616"/>
    </ligand>
</feature>
<dbReference type="HAMAP" id="MF_01249">
    <property type="entry name" value="HPr_kinase"/>
    <property type="match status" value="1"/>
</dbReference>
<evidence type="ECO:0000256" key="11">
    <source>
        <dbReference type="ARBA" id="ARBA00023268"/>
    </source>
</evidence>
<evidence type="ECO:0000256" key="3">
    <source>
        <dbReference type="ARBA" id="ARBA00006883"/>
    </source>
</evidence>
<keyword evidence="10 14" id="KW-0460">Magnesium</keyword>
<evidence type="ECO:0000256" key="1">
    <source>
        <dbReference type="ARBA" id="ARBA00001120"/>
    </source>
</evidence>
<keyword evidence="11 14" id="KW-0511">Multifunctional enzyme</keyword>
<evidence type="ECO:0000256" key="12">
    <source>
        <dbReference type="ARBA" id="ARBA00023277"/>
    </source>
</evidence>
<dbReference type="InterPro" id="IPR011126">
    <property type="entry name" value="Hpr_kin/Pase_Hpr_N"/>
</dbReference>
<dbReference type="Proteomes" id="UP000192368">
    <property type="component" value="Unassembled WGS sequence"/>
</dbReference>
<dbReference type="EC" id="2.7.11.-" evidence="14"/>
<feature type="region of interest" description="Important for the catalytic mechanism of both phosphorylation and dephosphorylation" evidence="14">
    <location>
        <begin position="201"/>
        <end position="210"/>
    </location>
</feature>
<evidence type="ECO:0000256" key="8">
    <source>
        <dbReference type="ARBA" id="ARBA00022777"/>
    </source>
</evidence>
<evidence type="ECO:0000256" key="7">
    <source>
        <dbReference type="ARBA" id="ARBA00022741"/>
    </source>
</evidence>
<name>A0A1W1UQL5_PEPAS</name>
<comment type="function">
    <text evidence="14">Catalyzes the ATP- as well as the pyrophosphate-dependent phosphorylation of a specific serine residue in HPr, a phosphocarrier protein of the phosphoenolpyruvate-dependent sugar phosphotransferase system (PTS). HprK/P also catalyzes the pyrophosphate-producing, inorganic phosphate-dependent dephosphorylation (phosphorolysis) of seryl-phosphorylated HPr (P-Ser-HPr). The two antagonistic activities of HprK/P are regulated by several intracellular metabolites, which change their concentration in response to the absence or presence of rapidly metabolisable carbon sources (glucose, fructose, etc.) in the growth medium. Therefore, by controlling the phosphorylation state of HPr, HPrK/P is a sensor enzyme that plays a major role in the regulation of carbon metabolism and sugar transport: it mediates carbon catabolite repression (CCR), and regulates PTS-catalyzed carbohydrate uptake and inducer exclusion.</text>
</comment>
<evidence type="ECO:0000259" key="15">
    <source>
        <dbReference type="Pfam" id="PF02603"/>
    </source>
</evidence>
<dbReference type="InterPro" id="IPR011104">
    <property type="entry name" value="Hpr_kin/Pase_C"/>
</dbReference>
<evidence type="ECO:0000313" key="17">
    <source>
        <dbReference type="EMBL" id="SMB83397.1"/>
    </source>
</evidence>
<organism evidence="17 18">
    <name type="scientific">Peptoniphilus asaccharolyticus DSM 20463</name>
    <dbReference type="NCBI Taxonomy" id="573058"/>
    <lineage>
        <taxon>Bacteria</taxon>
        <taxon>Bacillati</taxon>
        <taxon>Bacillota</taxon>
        <taxon>Tissierellia</taxon>
        <taxon>Tissierellales</taxon>
        <taxon>Peptoniphilaceae</taxon>
        <taxon>Peptoniphilus</taxon>
    </lineage>
</organism>
<feature type="domain" description="HPr kinase/phosphorylase C-terminal" evidence="16">
    <location>
        <begin position="131"/>
        <end position="298"/>
    </location>
</feature>
<comment type="catalytic activity">
    <reaction evidence="13 14">
        <text>[HPr protein]-O-phospho-L-serine + phosphate + H(+) = [HPr protein]-L-serine + diphosphate</text>
        <dbReference type="Rhea" id="RHEA:46604"/>
        <dbReference type="Rhea" id="RHEA-COMP:11602"/>
        <dbReference type="Rhea" id="RHEA-COMP:11603"/>
        <dbReference type="ChEBI" id="CHEBI:15378"/>
        <dbReference type="ChEBI" id="CHEBI:29999"/>
        <dbReference type="ChEBI" id="CHEBI:33019"/>
        <dbReference type="ChEBI" id="CHEBI:43474"/>
        <dbReference type="ChEBI" id="CHEBI:83421"/>
    </reaction>
</comment>
<evidence type="ECO:0000256" key="10">
    <source>
        <dbReference type="ARBA" id="ARBA00022842"/>
    </source>
</evidence>
<evidence type="ECO:0000256" key="4">
    <source>
        <dbReference type="ARBA" id="ARBA00022527"/>
    </source>
</evidence>
<feature type="binding site" evidence="14">
    <location>
        <position position="161"/>
    </location>
    <ligand>
        <name>Mg(2+)</name>
        <dbReference type="ChEBI" id="CHEBI:18420"/>
    </ligand>
</feature>
<dbReference type="InterPro" id="IPR003755">
    <property type="entry name" value="HPr(Ser)_kin/Pase"/>
</dbReference>
<comment type="catalytic activity">
    <reaction evidence="1 14">
        <text>[HPr protein]-L-serine + ATP = [HPr protein]-O-phospho-L-serine + ADP + H(+)</text>
        <dbReference type="Rhea" id="RHEA:46600"/>
        <dbReference type="Rhea" id="RHEA-COMP:11602"/>
        <dbReference type="Rhea" id="RHEA-COMP:11603"/>
        <dbReference type="ChEBI" id="CHEBI:15378"/>
        <dbReference type="ChEBI" id="CHEBI:29999"/>
        <dbReference type="ChEBI" id="CHEBI:30616"/>
        <dbReference type="ChEBI" id="CHEBI:83421"/>
        <dbReference type="ChEBI" id="CHEBI:456216"/>
    </reaction>
</comment>
<dbReference type="GO" id="GO:0000287">
    <property type="term" value="F:magnesium ion binding"/>
    <property type="evidence" value="ECO:0007669"/>
    <property type="project" value="UniProtKB-UniRule"/>
</dbReference>
<dbReference type="GO" id="GO:0006109">
    <property type="term" value="P:regulation of carbohydrate metabolic process"/>
    <property type="evidence" value="ECO:0007669"/>
    <property type="project" value="UniProtKB-UniRule"/>
</dbReference>
<dbReference type="RefSeq" id="WP_084230226.1">
    <property type="nucleotide sequence ID" value="NZ_FWWR01000009.1"/>
</dbReference>
<evidence type="ECO:0000256" key="9">
    <source>
        <dbReference type="ARBA" id="ARBA00022840"/>
    </source>
</evidence>
<keyword evidence="6 14" id="KW-0479">Metal-binding</keyword>
<dbReference type="EMBL" id="FWWR01000009">
    <property type="protein sequence ID" value="SMB83397.1"/>
    <property type="molecule type" value="Genomic_DNA"/>
</dbReference>
<feature type="active site" evidence="14">
    <location>
        <position position="243"/>
    </location>
</feature>
<evidence type="ECO:0000259" key="16">
    <source>
        <dbReference type="Pfam" id="PF07475"/>
    </source>
</evidence>
<dbReference type="GO" id="GO:0005524">
    <property type="term" value="F:ATP binding"/>
    <property type="evidence" value="ECO:0007669"/>
    <property type="project" value="UniProtKB-UniRule"/>
</dbReference>
<evidence type="ECO:0000256" key="5">
    <source>
        <dbReference type="ARBA" id="ARBA00022679"/>
    </source>
</evidence>
<comment type="cofactor">
    <cofactor evidence="2 14">
        <name>Mg(2+)</name>
        <dbReference type="ChEBI" id="CHEBI:18420"/>
    </cofactor>
</comment>
<comment type="miscellaneous">
    <text evidence="14">Both phosphorylation and phosphorolysis are carried out by the same active site and suggest a common mechanism for both reactions.</text>
</comment>
<feature type="binding site" evidence="14">
    <location>
        <position position="202"/>
    </location>
    <ligand>
        <name>Mg(2+)</name>
        <dbReference type="ChEBI" id="CHEBI:18420"/>
    </ligand>
</feature>
<dbReference type="SUPFAM" id="SSF75138">
    <property type="entry name" value="HprK N-terminal domain-like"/>
    <property type="match status" value="1"/>
</dbReference>
<dbReference type="PANTHER" id="PTHR30305:SF1">
    <property type="entry name" value="HPR KINASE_PHOSPHORYLASE"/>
    <property type="match status" value="1"/>
</dbReference>
<feature type="active site" description="Proton acceptor; for phosphorylation activity. Proton donor; for dephosphorylation activity" evidence="14">
    <location>
        <position position="178"/>
    </location>
</feature>
<dbReference type="Gene3D" id="3.40.50.300">
    <property type="entry name" value="P-loop containing nucleotide triphosphate hydrolases"/>
    <property type="match status" value="1"/>
</dbReference>
<dbReference type="InterPro" id="IPR028979">
    <property type="entry name" value="Ser_kin/Pase_Hpr-like_N_sf"/>
</dbReference>
<keyword evidence="5 14" id="KW-0808">Transferase</keyword>
<dbReference type="GO" id="GO:0004674">
    <property type="term" value="F:protein serine/threonine kinase activity"/>
    <property type="evidence" value="ECO:0007669"/>
    <property type="project" value="UniProtKB-KW"/>
</dbReference>
<dbReference type="Pfam" id="PF02603">
    <property type="entry name" value="Hpr_kinase_N"/>
    <property type="match status" value="1"/>
</dbReference>
<evidence type="ECO:0000256" key="14">
    <source>
        <dbReference type="HAMAP-Rule" id="MF_01249"/>
    </source>
</evidence>
<feature type="active site" evidence="14">
    <location>
        <position position="160"/>
    </location>
</feature>
<keyword evidence="9 14" id="KW-0067">ATP-binding</keyword>
<gene>
    <name evidence="14" type="primary">hprK</name>
    <name evidence="17" type="ORF">SAMN00017477_0559</name>
</gene>
<comment type="domain">
    <text evidence="14">The Walker A ATP-binding motif also binds Pi and PPi.</text>
</comment>
<dbReference type="GO" id="GO:0000155">
    <property type="term" value="F:phosphorelay sensor kinase activity"/>
    <property type="evidence" value="ECO:0007669"/>
    <property type="project" value="InterPro"/>
</dbReference>
<evidence type="ECO:0000313" key="18">
    <source>
        <dbReference type="Proteomes" id="UP000192368"/>
    </source>
</evidence>
<keyword evidence="18" id="KW-1185">Reference proteome</keyword>
<dbReference type="PANTHER" id="PTHR30305">
    <property type="entry name" value="PROTEIN YJDM-RELATED"/>
    <property type="match status" value="1"/>
</dbReference>
<reference evidence="18" key="1">
    <citation type="submission" date="2017-04" db="EMBL/GenBank/DDBJ databases">
        <authorList>
            <person name="Varghese N."/>
            <person name="Submissions S."/>
        </authorList>
    </citation>
    <scope>NUCLEOTIDE SEQUENCE [LARGE SCALE GENOMIC DNA]</scope>
    <source>
        <strain evidence="18">DSM 20463</strain>
    </source>
</reference>
<feature type="active site" evidence="14">
    <location>
        <position position="139"/>
    </location>
</feature>
<keyword evidence="7 14" id="KW-0547">Nucleotide-binding</keyword>
<dbReference type="EC" id="2.7.4.-" evidence="14"/>
<evidence type="ECO:0000256" key="13">
    <source>
        <dbReference type="ARBA" id="ARBA00047657"/>
    </source>
</evidence>
<keyword evidence="12 14" id="KW-0119">Carbohydrate metabolism</keyword>
<evidence type="ECO:0000256" key="2">
    <source>
        <dbReference type="ARBA" id="ARBA00001946"/>
    </source>
</evidence>
<sequence length="305" mass="35198">MDRIALNKVINDLNLSILYKSNNFNNIYLETLDINRPGLQLNGHFDSFDDKRVQIIGEQEWYFLNEMTSEERYNAVKKLFSCKIPAIIFMRNRWIHDEIVELAKEMDITLLRTEETFSKFSIKFQNYMEIELAPTIRMHGVLLDVYGVGVLIKGNSGVGKSETALDLISKGSKLISDDSVIIKRIDDRLIGKSPIITKHFMEIRGVGIIDVEKIFGIGFVMDSKEVEMVVNLEPWDHEAEYDRLGIDNEYETILDKKVVKFDIPVKPGRNSALIIEIATKNFKQKEQGYNPAEELNKRILGYRLD</sequence>
<keyword evidence="8 14" id="KW-0418">Kinase</keyword>
<feature type="region of interest" description="Important for the catalytic mechanism of dephosphorylation" evidence="14">
    <location>
        <begin position="264"/>
        <end position="269"/>
    </location>
</feature>
<dbReference type="Gene3D" id="3.40.1390.20">
    <property type="entry name" value="HprK N-terminal domain-like"/>
    <property type="match status" value="1"/>
</dbReference>
<evidence type="ECO:0000256" key="6">
    <source>
        <dbReference type="ARBA" id="ARBA00022723"/>
    </source>
</evidence>